<sequence>MAEELAWSDARKAAEWSETVRFLQSMGLSQDKLGVTRDDAAAASSGGIKVGLGEIQAGGALARNATSQA</sequence>
<accession>L2FQ04</accession>
<dbReference type="STRING" id="1213859.L2FQ04"/>
<name>L2FQ04_COLFN</name>
<dbReference type="AlphaFoldDB" id="L2FQ04"/>
<gene>
    <name evidence="1" type="ORF">CGGC5_10989</name>
</gene>
<organism evidence="1">
    <name type="scientific">Colletotrichum fructicola (strain Nara gc5)</name>
    <name type="common">Anthracnose fungus</name>
    <name type="synonym">Colletotrichum gloeosporioides (strain Nara gc5)</name>
    <dbReference type="NCBI Taxonomy" id="1213859"/>
    <lineage>
        <taxon>Eukaryota</taxon>
        <taxon>Fungi</taxon>
        <taxon>Dikarya</taxon>
        <taxon>Ascomycota</taxon>
        <taxon>Pezizomycotina</taxon>
        <taxon>Sordariomycetes</taxon>
        <taxon>Hypocreomycetidae</taxon>
        <taxon>Glomerellales</taxon>
        <taxon>Glomerellaceae</taxon>
        <taxon>Colletotrichum</taxon>
        <taxon>Colletotrichum gloeosporioides species complex</taxon>
    </lineage>
</organism>
<proteinExistence type="predicted"/>
<protein>
    <submittedName>
        <fullName evidence="1">Glycerol-3-phosphate dehydrogenase</fullName>
    </submittedName>
</protein>
<dbReference type="HOGENOM" id="CLU_2775793_0_0_1"/>
<dbReference type="EMBL" id="KB020922">
    <property type="protein sequence ID" value="ELA28412.1"/>
    <property type="molecule type" value="Genomic_DNA"/>
</dbReference>
<evidence type="ECO:0000313" key="1">
    <source>
        <dbReference type="EMBL" id="ELA28412.1"/>
    </source>
</evidence>
<reference evidence="1" key="1">
    <citation type="submission" date="2012-08" db="EMBL/GenBank/DDBJ databases">
        <title>Genome analysis of Colletotrichum orbiculare and Colletotrichum fructicola.</title>
        <authorList>
            <person name="Gan P.H.P."/>
            <person name="Ikeda K."/>
            <person name="Irieda H."/>
            <person name="Narusaka M."/>
            <person name="O'Connell R.J."/>
            <person name="Narusaka Y."/>
            <person name="Takano Y."/>
            <person name="Kubo Y."/>
            <person name="Shirasu K."/>
        </authorList>
    </citation>
    <scope>NUCLEOTIDE SEQUENCE</scope>
    <source>
        <strain evidence="1">Nara gc5</strain>
    </source>
</reference>